<accession>A0A161WLN1</accession>
<gene>
    <name evidence="2" type="ORF">CT0861_03375</name>
</gene>
<dbReference type="EMBL" id="LFIV01000063">
    <property type="protein sequence ID" value="KZL72006.1"/>
    <property type="molecule type" value="Genomic_DNA"/>
</dbReference>
<dbReference type="Proteomes" id="UP000076552">
    <property type="component" value="Unassembled WGS sequence"/>
</dbReference>
<name>A0A161WLN1_9PEZI</name>
<dbReference type="AlphaFoldDB" id="A0A161WLN1"/>
<evidence type="ECO:0000313" key="3">
    <source>
        <dbReference type="Proteomes" id="UP000076552"/>
    </source>
</evidence>
<organism evidence="2 3">
    <name type="scientific">Colletotrichum tofieldiae</name>
    <dbReference type="NCBI Taxonomy" id="708197"/>
    <lineage>
        <taxon>Eukaryota</taxon>
        <taxon>Fungi</taxon>
        <taxon>Dikarya</taxon>
        <taxon>Ascomycota</taxon>
        <taxon>Pezizomycotina</taxon>
        <taxon>Sordariomycetes</taxon>
        <taxon>Hypocreomycetidae</taxon>
        <taxon>Glomerellales</taxon>
        <taxon>Glomerellaceae</taxon>
        <taxon>Colletotrichum</taxon>
        <taxon>Colletotrichum spaethianum species complex</taxon>
    </lineage>
</organism>
<feature type="region of interest" description="Disordered" evidence="1">
    <location>
        <begin position="260"/>
        <end position="288"/>
    </location>
</feature>
<evidence type="ECO:0000313" key="2">
    <source>
        <dbReference type="EMBL" id="KZL72006.1"/>
    </source>
</evidence>
<evidence type="ECO:0000256" key="1">
    <source>
        <dbReference type="SAM" id="MobiDB-lite"/>
    </source>
</evidence>
<sequence length="288" mass="31327">MARRPDIDAGVGQPEMAQAPEFAAITAFSLCLIVQGDNASRPVGFWSGPVQVCAKTCAAVDGCTVWAVDRGNWPTDMSAWSCLMYNFNGRNYLLNNSPSSAFSRYAWSDNNCYNCTLNQQALSQQQQQQQLANLADTTATFSAPPLVTSCNRPTAAQWYTNGCTMSGVATAATSLLAVATGIAPNSAGDFNFEPAYQRRASICAGIAGCQGCALDRTNTTGWNRRAGAFEHNHALHPGLHRNRVPRDDVLRPNNLHARRLRAPNRRMRRQRVPSARRPSQGDARLHAG</sequence>
<feature type="compositionally biased region" description="Basic residues" evidence="1">
    <location>
        <begin position="260"/>
        <end position="271"/>
    </location>
</feature>
<keyword evidence="3" id="KW-1185">Reference proteome</keyword>
<reference evidence="2 3" key="1">
    <citation type="submission" date="2015-06" db="EMBL/GenBank/DDBJ databases">
        <title>Survival trade-offs in plant roots during colonization by closely related pathogenic and mutualistic fungi.</title>
        <authorList>
            <person name="Hacquard S."/>
            <person name="Kracher B."/>
            <person name="Hiruma K."/>
            <person name="Weinman A."/>
            <person name="Muench P."/>
            <person name="Garrido Oter R."/>
            <person name="Ver Loren van Themaat E."/>
            <person name="Dallerey J.-F."/>
            <person name="Damm U."/>
            <person name="Henrissat B."/>
            <person name="Lespinet O."/>
            <person name="Thon M."/>
            <person name="Kemen E."/>
            <person name="McHardy A.C."/>
            <person name="Schulze-Lefert P."/>
            <person name="O'Connell R.J."/>
        </authorList>
    </citation>
    <scope>NUCLEOTIDE SEQUENCE [LARGE SCALE GENOMIC DNA]</scope>
    <source>
        <strain evidence="2 3">0861</strain>
    </source>
</reference>
<proteinExistence type="predicted"/>
<comment type="caution">
    <text evidence="2">The sequence shown here is derived from an EMBL/GenBank/DDBJ whole genome shotgun (WGS) entry which is preliminary data.</text>
</comment>
<dbReference type="STRING" id="708197.A0A161WLN1"/>
<protein>
    <submittedName>
        <fullName evidence="2">Copper radical oxidase</fullName>
    </submittedName>
</protein>